<accession>A0A9X3MPF9</accession>
<reference evidence="1" key="1">
    <citation type="submission" date="2022-10" db="EMBL/GenBank/DDBJ databases">
        <title>The WGS of Solirubrobacter ginsenosidimutans DSM 21036.</title>
        <authorList>
            <person name="Jiang Z."/>
        </authorList>
    </citation>
    <scope>NUCLEOTIDE SEQUENCE</scope>
    <source>
        <strain evidence="1">DSM 21036</strain>
    </source>
</reference>
<dbReference type="RefSeq" id="WP_270039216.1">
    <property type="nucleotide sequence ID" value="NZ_JAPDOD010000005.1"/>
</dbReference>
<evidence type="ECO:0000313" key="2">
    <source>
        <dbReference type="Proteomes" id="UP001149140"/>
    </source>
</evidence>
<protein>
    <submittedName>
        <fullName evidence="1">Uncharacterized protein</fullName>
    </submittedName>
</protein>
<gene>
    <name evidence="1" type="ORF">OM076_09000</name>
</gene>
<dbReference type="AlphaFoldDB" id="A0A9X3MPF9"/>
<dbReference type="Proteomes" id="UP001149140">
    <property type="component" value="Unassembled WGS sequence"/>
</dbReference>
<comment type="caution">
    <text evidence="1">The sequence shown here is derived from an EMBL/GenBank/DDBJ whole genome shotgun (WGS) entry which is preliminary data.</text>
</comment>
<name>A0A9X3MPF9_9ACTN</name>
<proteinExistence type="predicted"/>
<dbReference type="EMBL" id="JAPDOD010000005">
    <property type="protein sequence ID" value="MDA0160401.1"/>
    <property type="molecule type" value="Genomic_DNA"/>
</dbReference>
<organism evidence="1 2">
    <name type="scientific">Solirubrobacter ginsenosidimutans</name>
    <dbReference type="NCBI Taxonomy" id="490573"/>
    <lineage>
        <taxon>Bacteria</taxon>
        <taxon>Bacillati</taxon>
        <taxon>Actinomycetota</taxon>
        <taxon>Thermoleophilia</taxon>
        <taxon>Solirubrobacterales</taxon>
        <taxon>Solirubrobacteraceae</taxon>
        <taxon>Solirubrobacter</taxon>
    </lineage>
</organism>
<sequence length="248" mass="25054">MLRSRLTYANVVATLALFIALGGTSVAASSLISGSKIKKASIPGDRLKKHTLTATQIDVAKLGAVPAASHATTADTAAHATAADSAGSAAVADTAASATHATAADTAGHASDADTLGGLAASAFTRSERFQVGTADSRSTTAQTLLDYPDINLRVETDGAADFDTSVIVHNTGTSTLQLVGDSGGGNIFAGQKATISEGNTGLDSQPDETLFLIQTNGRDEVLVDCHFPAAGNTTGIFTFCTGVRANR</sequence>
<keyword evidence="2" id="KW-1185">Reference proteome</keyword>
<evidence type="ECO:0000313" key="1">
    <source>
        <dbReference type="EMBL" id="MDA0160401.1"/>
    </source>
</evidence>